<dbReference type="Proteomes" id="UP000603453">
    <property type="component" value="Unassembled WGS sequence"/>
</dbReference>
<comment type="caution">
    <text evidence="1">The sequence shown here is derived from an EMBL/GenBank/DDBJ whole genome shotgun (WGS) entry which is preliminary data.</text>
</comment>
<dbReference type="Pfam" id="PF10791">
    <property type="entry name" value="F1F0-ATPsyn_F"/>
    <property type="match status" value="1"/>
</dbReference>
<evidence type="ECO:0000313" key="1">
    <source>
        <dbReference type="EMBL" id="KAG2201182.1"/>
    </source>
</evidence>
<dbReference type="EMBL" id="JAEPRD010000074">
    <property type="protein sequence ID" value="KAG2201182.1"/>
    <property type="molecule type" value="Genomic_DNA"/>
</dbReference>
<accession>A0A8H7QYL8</accession>
<dbReference type="GO" id="GO:0046933">
    <property type="term" value="F:proton-transporting ATP synthase activity, rotational mechanism"/>
    <property type="evidence" value="ECO:0007669"/>
    <property type="project" value="TreeGrafter"/>
</dbReference>
<evidence type="ECO:0000313" key="2">
    <source>
        <dbReference type="Proteomes" id="UP000603453"/>
    </source>
</evidence>
<name>A0A8H7QYL8_9FUNG</name>
<protein>
    <submittedName>
        <fullName evidence="1">Uncharacterized protein</fullName>
    </submittedName>
</protein>
<gene>
    <name evidence="1" type="ORF">INT47_012993</name>
</gene>
<organism evidence="1 2">
    <name type="scientific">Mucor saturninus</name>
    <dbReference type="NCBI Taxonomy" id="64648"/>
    <lineage>
        <taxon>Eukaryota</taxon>
        <taxon>Fungi</taxon>
        <taxon>Fungi incertae sedis</taxon>
        <taxon>Mucoromycota</taxon>
        <taxon>Mucoromycotina</taxon>
        <taxon>Mucoromycetes</taxon>
        <taxon>Mucorales</taxon>
        <taxon>Mucorineae</taxon>
        <taxon>Mucoraceae</taxon>
        <taxon>Mucor</taxon>
    </lineage>
</organism>
<reference evidence="1" key="1">
    <citation type="submission" date="2020-12" db="EMBL/GenBank/DDBJ databases">
        <title>Metabolic potential, ecology and presence of endohyphal bacteria is reflected in genomic diversity of Mucoromycotina.</title>
        <authorList>
            <person name="Muszewska A."/>
            <person name="Okrasinska A."/>
            <person name="Steczkiewicz K."/>
            <person name="Drgas O."/>
            <person name="Orlowska M."/>
            <person name="Perlinska-Lenart U."/>
            <person name="Aleksandrzak-Piekarczyk T."/>
            <person name="Szatraj K."/>
            <person name="Zielenkiewicz U."/>
            <person name="Pilsyk S."/>
            <person name="Malc E."/>
            <person name="Mieczkowski P."/>
            <person name="Kruszewska J.S."/>
            <person name="Biernat P."/>
            <person name="Pawlowska J."/>
        </authorList>
    </citation>
    <scope>NUCLEOTIDE SEQUENCE</scope>
    <source>
        <strain evidence="1">WA0000017839</strain>
    </source>
</reference>
<keyword evidence="2" id="KW-1185">Reference proteome</keyword>
<dbReference type="InterPro" id="IPR019727">
    <property type="entry name" value="ATP_synth_F0_fsu_mt_fun"/>
</dbReference>
<dbReference type="OrthoDB" id="5561579at2759"/>
<sequence>MSAIFRRAYTTKTLIPPNVAAATRLSGSAKDGQISQLVDFYKKLPKGAAEVAKPVGPFARYKAAYIDGENASVTPLLHLIFGVFAIGYTIDYQFHLKHHKNVEHH</sequence>
<proteinExistence type="predicted"/>
<dbReference type="PANTHER" id="PTHR28161">
    <property type="entry name" value="ATP SYNTHASE SUBUNIT F, MITOCHONDRIAL"/>
    <property type="match status" value="1"/>
</dbReference>
<dbReference type="AlphaFoldDB" id="A0A8H7QYL8"/>
<dbReference type="PANTHER" id="PTHR28161:SF1">
    <property type="entry name" value="ATP SYNTHASE SUBUNIT F, MITOCHONDRIAL"/>
    <property type="match status" value="1"/>
</dbReference>